<comment type="cofactor">
    <cofactor evidence="5 6">
        <name>Fe(2+)</name>
        <dbReference type="ChEBI" id="CHEBI:29033"/>
    </cofactor>
    <text evidence="5 6">Binds 1 Fe(2+) ion per subunit.</text>
</comment>
<accession>A0AAF0BWP9</accession>
<dbReference type="AlphaFoldDB" id="A0AAF0BWP9"/>
<gene>
    <name evidence="7" type="ORF">PO878_06200</name>
</gene>
<organism evidence="7 8">
    <name type="scientific">Iamia majanohamensis</name>
    <dbReference type="NCBI Taxonomy" id="467976"/>
    <lineage>
        <taxon>Bacteria</taxon>
        <taxon>Bacillati</taxon>
        <taxon>Actinomycetota</taxon>
        <taxon>Acidimicrobiia</taxon>
        <taxon>Acidimicrobiales</taxon>
        <taxon>Iamiaceae</taxon>
        <taxon>Iamia</taxon>
    </lineage>
</organism>
<evidence type="ECO:0000256" key="5">
    <source>
        <dbReference type="PIRSR" id="PIRSR604294-1"/>
    </source>
</evidence>
<evidence type="ECO:0000256" key="3">
    <source>
        <dbReference type="ARBA" id="ARBA00023002"/>
    </source>
</evidence>
<keyword evidence="2 5" id="KW-0479">Metal-binding</keyword>
<dbReference type="Pfam" id="PF03055">
    <property type="entry name" value="RPE65"/>
    <property type="match status" value="1"/>
</dbReference>
<name>A0AAF0BWP9_9ACTN</name>
<evidence type="ECO:0000256" key="4">
    <source>
        <dbReference type="ARBA" id="ARBA00023004"/>
    </source>
</evidence>
<protein>
    <recommendedName>
        <fullName evidence="6">Dioxygenase</fullName>
        <ecNumber evidence="6">1.13.11.-</ecNumber>
    </recommendedName>
</protein>
<feature type="binding site" evidence="5">
    <location>
        <position position="157"/>
    </location>
    <ligand>
        <name>Fe cation</name>
        <dbReference type="ChEBI" id="CHEBI:24875"/>
        <note>catalytic</note>
    </ligand>
</feature>
<dbReference type="PANTHER" id="PTHR10543">
    <property type="entry name" value="BETA-CAROTENE DIOXYGENASE"/>
    <property type="match status" value="1"/>
</dbReference>
<dbReference type="GO" id="GO:0046872">
    <property type="term" value="F:metal ion binding"/>
    <property type="evidence" value="ECO:0007669"/>
    <property type="project" value="UniProtKB-KW"/>
</dbReference>
<dbReference type="Proteomes" id="UP001216390">
    <property type="component" value="Chromosome"/>
</dbReference>
<evidence type="ECO:0000256" key="2">
    <source>
        <dbReference type="ARBA" id="ARBA00022723"/>
    </source>
</evidence>
<proteinExistence type="inferred from homology"/>
<evidence type="ECO:0000313" key="7">
    <source>
        <dbReference type="EMBL" id="WCO68318.1"/>
    </source>
</evidence>
<evidence type="ECO:0000256" key="1">
    <source>
        <dbReference type="ARBA" id="ARBA00006787"/>
    </source>
</evidence>
<keyword evidence="3 6" id="KW-0560">Oxidoreductase</keyword>
<dbReference type="EC" id="1.13.11.-" evidence="6"/>
<dbReference type="RefSeq" id="WP_272737835.1">
    <property type="nucleotide sequence ID" value="NZ_CP116942.1"/>
</dbReference>
<reference evidence="7" key="1">
    <citation type="submission" date="2023-01" db="EMBL/GenBank/DDBJ databases">
        <title>The diversity of Class Acidimicrobiia in South China Sea sediment environments and the proposal of Iamia marina sp. nov., a novel species of the genus Iamia.</title>
        <authorList>
            <person name="He Y."/>
            <person name="Tian X."/>
        </authorList>
    </citation>
    <scope>NUCLEOTIDE SEQUENCE</scope>
    <source>
        <strain evidence="7">DSM 19957</strain>
    </source>
</reference>
<dbReference type="GO" id="GO:0010436">
    <property type="term" value="F:carotenoid dioxygenase activity"/>
    <property type="evidence" value="ECO:0007669"/>
    <property type="project" value="TreeGrafter"/>
</dbReference>
<dbReference type="InterPro" id="IPR004294">
    <property type="entry name" value="Carotenoid_Oase"/>
</dbReference>
<keyword evidence="8" id="KW-1185">Reference proteome</keyword>
<evidence type="ECO:0000256" key="6">
    <source>
        <dbReference type="RuleBase" id="RU364048"/>
    </source>
</evidence>
<keyword evidence="6" id="KW-0223">Dioxygenase</keyword>
<feature type="binding site" evidence="5">
    <location>
        <position position="270"/>
    </location>
    <ligand>
        <name>Fe cation</name>
        <dbReference type="ChEBI" id="CHEBI:24875"/>
        <note>catalytic</note>
    </ligand>
</feature>
<feature type="binding site" evidence="5">
    <location>
        <position position="205"/>
    </location>
    <ligand>
        <name>Fe cation</name>
        <dbReference type="ChEBI" id="CHEBI:24875"/>
        <note>catalytic</note>
    </ligand>
</feature>
<comment type="similarity">
    <text evidence="1 6">Belongs to the carotenoid oxygenase family.</text>
</comment>
<dbReference type="GO" id="GO:0016121">
    <property type="term" value="P:carotene catabolic process"/>
    <property type="evidence" value="ECO:0007669"/>
    <property type="project" value="TreeGrafter"/>
</dbReference>
<dbReference type="PANTHER" id="PTHR10543:SF89">
    <property type="entry name" value="CAROTENOID 9,10(9',10')-CLEAVAGE DIOXYGENASE 1"/>
    <property type="match status" value="1"/>
</dbReference>
<dbReference type="EMBL" id="CP116942">
    <property type="protein sequence ID" value="WCO68318.1"/>
    <property type="molecule type" value="Genomic_DNA"/>
</dbReference>
<evidence type="ECO:0000313" key="8">
    <source>
        <dbReference type="Proteomes" id="UP001216390"/>
    </source>
</evidence>
<sequence length="461" mass="50047">MAVVTTNPYLEGPFAPVTEEVTAHDLEVVGTLPPELDGRYLRIGPNPIMANVPDPATHHWFTGDGMVHGVRLRGGRAEWYRNRWVRSTRVSEALGEEPAPGERHGGMDTVNTHVIGHAGRTLALVEAGARPVELGEELDTIRHTDLDGTLPNGFTAHPKRDPRTGELHAVAYHWALPHLQYVVVGVDGRVRSVEPIPLDHGPMVHDMSLTERFAVVYDLPVVFDLEGAARGASFPYAWTDALPARIGLLPRDGTAADITWFEVEPCYVFHALNAHDEPGPDGTGGKVVLEVVRHERTFARDRVGPADAVPSLWRWTLDLDRGTVTETQLDDQGQEFPRVAEGRVGLPARYGWAPRIAVGGPGDFSSNDRVLRHDLVAGTVDHHPAGEGRQVGEAVVVARDGAAPDAEDDAWLMALAHDRGTDRGELLVWAADAPGEDPVARVPLPARVPFGFHGSWVPTAG</sequence>
<dbReference type="KEGG" id="ima:PO878_06200"/>
<feature type="binding site" evidence="5">
    <location>
        <position position="453"/>
    </location>
    <ligand>
        <name>Fe cation</name>
        <dbReference type="ChEBI" id="CHEBI:24875"/>
        <note>catalytic</note>
    </ligand>
</feature>
<keyword evidence="4 5" id="KW-0408">Iron</keyword>